<name>A0A2U7UCT1_9VIRU</name>
<evidence type="ECO:0000259" key="1">
    <source>
        <dbReference type="PROSITE" id="PS50097"/>
    </source>
</evidence>
<reference evidence="2" key="1">
    <citation type="journal article" date="2018" name="Nat. Commun.">
        <title>Diversity and evolution of the emerging Pandoraviridae family.</title>
        <authorList>
            <person name="Legendre M."/>
            <person name="Fabre E."/>
            <person name="Poirot O."/>
            <person name="Jeudy S."/>
            <person name="Lartigue A."/>
            <person name="Alempic J.M."/>
            <person name="Beucher L."/>
            <person name="Philippe N."/>
            <person name="Bertaux L."/>
            <person name="Christo-Foroux E."/>
            <person name="Labadie K."/>
            <person name="Coute Y."/>
            <person name="Abergel C."/>
            <person name="Claverie J.M."/>
        </authorList>
    </citation>
    <scope>NUCLEOTIDE SEQUENCE [LARGE SCALE GENOMIC DNA]</scope>
    <source>
        <strain evidence="2">Neocaledonia</strain>
    </source>
</reference>
<dbReference type="PROSITE" id="PS50097">
    <property type="entry name" value="BTB"/>
    <property type="match status" value="1"/>
</dbReference>
<dbReference type="InterPro" id="IPR000210">
    <property type="entry name" value="BTB/POZ_dom"/>
</dbReference>
<proteinExistence type="predicted"/>
<dbReference type="RefSeq" id="YP_009482205.1">
    <property type="nucleotide sequence ID" value="NC_037666.1"/>
</dbReference>
<sequence length="385" mass="42078">MAQSTKRILAAMRHQHCDCLLEVRPCGADESIAPTRIAAHRAILARAGYFGALFRQVEPDRVDRRDDSGARICRSAFVLQMPFDPAGLAFVVECLYDDEHVYRVADCADPVDAIHAALFIEAPQYHIQCLVCHVTKALLTCTARRTRSGDRNADDERAHLASFLWHMLASGLDPAIKTRLLGRTLGLVTEAERTAILAKHADLAPARFYRPPSRVGNVVMSDDGRRWRLVHLAFDDIEFVNGETRVEWDGMRFSGFTAPTAYGDNGVRIVVERASDGAPASGGRLRAVSVQSATGYDVLDPISLGPFWAPFGGGTGTGSLCEQQEAAYAASGRVLPRGALVIPDVAGFDENQLHDLVAVTQRGRRIVASDLEAYEVVLLVEELAR</sequence>
<protein>
    <submittedName>
        <fullName evidence="2">BTB domain containing protein</fullName>
    </submittedName>
</protein>
<accession>A0A2U7UCT1</accession>
<evidence type="ECO:0000313" key="2">
    <source>
        <dbReference type="EMBL" id="AVK76202.1"/>
    </source>
</evidence>
<gene>
    <name evidence="2" type="ORF">pneo_cds_595</name>
</gene>
<organism evidence="2">
    <name type="scientific">Pandoravirus neocaledonia</name>
    <dbReference type="NCBI Taxonomy" id="2107708"/>
    <lineage>
        <taxon>Viruses</taxon>
        <taxon>Pandoravirus</taxon>
    </lineage>
</organism>
<dbReference type="GeneID" id="36842915"/>
<dbReference type="Proteomes" id="UP000249287">
    <property type="component" value="Segment"/>
</dbReference>
<dbReference type="KEGG" id="vg:36842915"/>
<dbReference type="EMBL" id="MG011690">
    <property type="protein sequence ID" value="AVK76202.1"/>
    <property type="molecule type" value="Genomic_DNA"/>
</dbReference>
<feature type="domain" description="BTB" evidence="1">
    <location>
        <begin position="17"/>
        <end position="99"/>
    </location>
</feature>